<keyword evidence="2" id="KW-1185">Reference proteome</keyword>
<gene>
    <name evidence="1" type="ORF">C8N46_1065</name>
</gene>
<dbReference type="Proteomes" id="UP000244090">
    <property type="component" value="Unassembled WGS sequence"/>
</dbReference>
<evidence type="ECO:0000313" key="1">
    <source>
        <dbReference type="EMBL" id="PTX60361.1"/>
    </source>
</evidence>
<comment type="caution">
    <text evidence="1">The sequence shown here is derived from an EMBL/GenBank/DDBJ whole genome shotgun (WGS) entry which is preliminary data.</text>
</comment>
<organism evidence="1 2">
    <name type="scientific">Kordia periserrulae</name>
    <dbReference type="NCBI Taxonomy" id="701523"/>
    <lineage>
        <taxon>Bacteria</taxon>
        <taxon>Pseudomonadati</taxon>
        <taxon>Bacteroidota</taxon>
        <taxon>Flavobacteriia</taxon>
        <taxon>Flavobacteriales</taxon>
        <taxon>Flavobacteriaceae</taxon>
        <taxon>Kordia</taxon>
    </lineage>
</organism>
<proteinExistence type="predicted"/>
<dbReference type="AlphaFoldDB" id="A0A2T6BWB4"/>
<name>A0A2T6BWB4_9FLAO</name>
<evidence type="ECO:0000313" key="2">
    <source>
        <dbReference type="Proteomes" id="UP000244090"/>
    </source>
</evidence>
<reference evidence="1 2" key="1">
    <citation type="submission" date="2018-04" db="EMBL/GenBank/DDBJ databases">
        <title>Genomic Encyclopedia of Archaeal and Bacterial Type Strains, Phase II (KMG-II): from individual species to whole genera.</title>
        <authorList>
            <person name="Goeker M."/>
        </authorList>
    </citation>
    <scope>NUCLEOTIDE SEQUENCE [LARGE SCALE GENOMIC DNA]</scope>
    <source>
        <strain evidence="1 2">DSM 25731</strain>
    </source>
</reference>
<dbReference type="EMBL" id="QBKT01000006">
    <property type="protein sequence ID" value="PTX60361.1"/>
    <property type="molecule type" value="Genomic_DNA"/>
</dbReference>
<accession>A0A2T6BWB4</accession>
<protein>
    <submittedName>
        <fullName evidence="1">Uncharacterized protein</fullName>
    </submittedName>
</protein>
<sequence>MENSQVINAWEFFYVNVISIAQIICEIFKIN</sequence>